<feature type="compositionally biased region" description="Polar residues" evidence="1">
    <location>
        <begin position="50"/>
        <end position="82"/>
    </location>
</feature>
<organism evidence="2 3">
    <name type="scientific">Petrolisthes cinctipes</name>
    <name type="common">Flat porcelain crab</name>
    <dbReference type="NCBI Taxonomy" id="88211"/>
    <lineage>
        <taxon>Eukaryota</taxon>
        <taxon>Metazoa</taxon>
        <taxon>Ecdysozoa</taxon>
        <taxon>Arthropoda</taxon>
        <taxon>Crustacea</taxon>
        <taxon>Multicrustacea</taxon>
        <taxon>Malacostraca</taxon>
        <taxon>Eumalacostraca</taxon>
        <taxon>Eucarida</taxon>
        <taxon>Decapoda</taxon>
        <taxon>Pleocyemata</taxon>
        <taxon>Anomura</taxon>
        <taxon>Galatheoidea</taxon>
        <taxon>Porcellanidae</taxon>
        <taxon>Petrolisthes</taxon>
    </lineage>
</organism>
<keyword evidence="3" id="KW-1185">Reference proteome</keyword>
<dbReference type="AlphaFoldDB" id="A0AAE1FT38"/>
<feature type="region of interest" description="Disordered" evidence="1">
    <location>
        <begin position="1"/>
        <end position="126"/>
    </location>
</feature>
<protein>
    <submittedName>
        <fullName evidence="2">Uncharacterized protein</fullName>
    </submittedName>
</protein>
<dbReference type="EMBL" id="JAWQEG010001460">
    <property type="protein sequence ID" value="KAK3879326.1"/>
    <property type="molecule type" value="Genomic_DNA"/>
</dbReference>
<accession>A0AAE1FT38</accession>
<feature type="compositionally biased region" description="Basic and acidic residues" evidence="1">
    <location>
        <begin position="17"/>
        <end position="28"/>
    </location>
</feature>
<reference evidence="2" key="1">
    <citation type="submission" date="2023-10" db="EMBL/GenBank/DDBJ databases">
        <title>Genome assemblies of two species of porcelain crab, Petrolisthes cinctipes and Petrolisthes manimaculis (Anomura: Porcellanidae).</title>
        <authorList>
            <person name="Angst P."/>
        </authorList>
    </citation>
    <scope>NUCLEOTIDE SEQUENCE</scope>
    <source>
        <strain evidence="2">PB745_01</strain>
        <tissue evidence="2">Gill</tissue>
    </source>
</reference>
<feature type="compositionally biased region" description="Polar residues" evidence="1">
    <location>
        <begin position="90"/>
        <end position="126"/>
    </location>
</feature>
<evidence type="ECO:0000256" key="1">
    <source>
        <dbReference type="SAM" id="MobiDB-lite"/>
    </source>
</evidence>
<evidence type="ECO:0000313" key="2">
    <source>
        <dbReference type="EMBL" id="KAK3879326.1"/>
    </source>
</evidence>
<proteinExistence type="predicted"/>
<evidence type="ECO:0000313" key="3">
    <source>
        <dbReference type="Proteomes" id="UP001286313"/>
    </source>
</evidence>
<comment type="caution">
    <text evidence="2">The sequence shown here is derived from an EMBL/GenBank/DDBJ whole genome shotgun (WGS) entry which is preliminary data.</text>
</comment>
<sequence>MEVKKGTNLKDPGTLEDEGKGDNKEIRRIGSKPQRPSVSHPATDVLSHLRQCTSQPQTYSSHLRQSVSQPQTYSSHLRQSPATDVFIPPQSASNKRIHPTSVSQQQTYSSHLRQPASQPQTYSKPA</sequence>
<dbReference type="Proteomes" id="UP001286313">
    <property type="component" value="Unassembled WGS sequence"/>
</dbReference>
<name>A0AAE1FT38_PETCI</name>
<gene>
    <name evidence="2" type="ORF">Pcinc_016084</name>
</gene>